<evidence type="ECO:0000313" key="9">
    <source>
        <dbReference type="Proteomes" id="UP001172083"/>
    </source>
</evidence>
<reference evidence="8" key="1">
    <citation type="submission" date="2023-06" db="EMBL/GenBank/DDBJ databases">
        <title>Genomic of Agaribacillus aureum.</title>
        <authorList>
            <person name="Wang G."/>
        </authorList>
    </citation>
    <scope>NUCLEOTIDE SEQUENCE</scope>
    <source>
        <strain evidence="8">BMA12</strain>
    </source>
</reference>
<keyword evidence="4 6" id="KW-1133">Transmembrane helix</keyword>
<dbReference type="PANTHER" id="PTHR47371:SF3">
    <property type="entry name" value="PHOSPHOGLYCEROL TRANSFERASE I"/>
    <property type="match status" value="1"/>
</dbReference>
<evidence type="ECO:0000256" key="5">
    <source>
        <dbReference type="ARBA" id="ARBA00023136"/>
    </source>
</evidence>
<keyword evidence="3 6" id="KW-0812">Transmembrane</keyword>
<feature type="domain" description="Sulfatase N-terminal" evidence="7">
    <location>
        <begin position="194"/>
        <end position="413"/>
    </location>
</feature>
<organism evidence="8 9">
    <name type="scientific">Agaribacillus aureus</name>
    <dbReference type="NCBI Taxonomy" id="3051825"/>
    <lineage>
        <taxon>Bacteria</taxon>
        <taxon>Pseudomonadati</taxon>
        <taxon>Bacteroidota</taxon>
        <taxon>Cytophagia</taxon>
        <taxon>Cytophagales</taxon>
        <taxon>Splendidivirgaceae</taxon>
        <taxon>Agaribacillus</taxon>
    </lineage>
</organism>
<feature type="transmembrane region" description="Helical" evidence="6">
    <location>
        <begin position="40"/>
        <end position="64"/>
    </location>
</feature>
<dbReference type="Proteomes" id="UP001172083">
    <property type="component" value="Unassembled WGS sequence"/>
</dbReference>
<dbReference type="SUPFAM" id="SSF51695">
    <property type="entry name" value="PLC-like phosphodiesterases"/>
    <property type="match status" value="1"/>
</dbReference>
<comment type="subcellular location">
    <subcellularLocation>
        <location evidence="1">Cell membrane</location>
        <topology evidence="1">Multi-pass membrane protein</topology>
    </subcellularLocation>
</comment>
<dbReference type="Gene3D" id="3.20.20.190">
    <property type="entry name" value="Phosphatidylinositol (PI) phosphodiesterase"/>
    <property type="match status" value="1"/>
</dbReference>
<evidence type="ECO:0000256" key="4">
    <source>
        <dbReference type="ARBA" id="ARBA00022989"/>
    </source>
</evidence>
<feature type="transmembrane region" description="Helical" evidence="6">
    <location>
        <begin position="84"/>
        <end position="105"/>
    </location>
</feature>
<gene>
    <name evidence="8" type="ORF">QQ020_02235</name>
</gene>
<name>A0ABT8KZI0_9BACT</name>
<proteinExistence type="predicted"/>
<evidence type="ECO:0000259" key="7">
    <source>
        <dbReference type="Pfam" id="PF00884"/>
    </source>
</evidence>
<accession>A0ABT8KZI0</accession>
<evidence type="ECO:0000256" key="6">
    <source>
        <dbReference type="SAM" id="Phobius"/>
    </source>
</evidence>
<dbReference type="RefSeq" id="WP_346756180.1">
    <property type="nucleotide sequence ID" value="NZ_JAUJEB010000001.1"/>
</dbReference>
<comment type="caution">
    <text evidence="8">The sequence shown here is derived from an EMBL/GenBank/DDBJ whole genome shotgun (WGS) entry which is preliminary data.</text>
</comment>
<protein>
    <submittedName>
        <fullName evidence="8">Sulfatase-like hydrolase/transferase</fullName>
    </submittedName>
</protein>
<evidence type="ECO:0000256" key="1">
    <source>
        <dbReference type="ARBA" id="ARBA00004651"/>
    </source>
</evidence>
<dbReference type="EMBL" id="JAUJEB010000001">
    <property type="protein sequence ID" value="MDN5210840.1"/>
    <property type="molecule type" value="Genomic_DNA"/>
</dbReference>
<dbReference type="InterPro" id="IPR050448">
    <property type="entry name" value="OpgB/LTA_synthase_biosynth"/>
</dbReference>
<dbReference type="SUPFAM" id="SSF53649">
    <property type="entry name" value="Alkaline phosphatase-like"/>
    <property type="match status" value="1"/>
</dbReference>
<evidence type="ECO:0000313" key="8">
    <source>
        <dbReference type="EMBL" id="MDN5210840.1"/>
    </source>
</evidence>
<evidence type="ECO:0000256" key="2">
    <source>
        <dbReference type="ARBA" id="ARBA00022475"/>
    </source>
</evidence>
<dbReference type="Pfam" id="PF00884">
    <property type="entry name" value="Sulfatase"/>
    <property type="match status" value="1"/>
</dbReference>
<keyword evidence="5 6" id="KW-0472">Membrane</keyword>
<dbReference type="InterPro" id="IPR017946">
    <property type="entry name" value="PLC-like_Pdiesterase_TIM-brl"/>
</dbReference>
<feature type="transmembrane region" description="Helical" evidence="6">
    <location>
        <begin position="12"/>
        <end position="33"/>
    </location>
</feature>
<dbReference type="PANTHER" id="PTHR47371">
    <property type="entry name" value="LIPOTEICHOIC ACID SYNTHASE"/>
    <property type="match status" value="1"/>
</dbReference>
<evidence type="ECO:0000256" key="3">
    <source>
        <dbReference type="ARBA" id="ARBA00022692"/>
    </source>
</evidence>
<sequence>MNNLYHVLFPYGRFVTLNVVVLLALSITVVSFAKDKRLKLVLSSMTSLFWVLQLSSLYISHTFIGYSFIIHFNMRDLMAMIDIFVNQLLILFAIFLLSTGLIFFWQDLWWKIMSFTPKIRQWLWEIPDGIALITRFSIIGICIYIMTPNRGVVYKALDLLAMTKVKSADFEQVLKKLGMKNYIGPAELEARPGKNVIVVFLESCERGYLSDKMAHLTPNMRSLKIQWTYYNMQQTPGSQWTSGSLYTSLTGFPSFFDTGINATFQSTYHTHITSMSHVLKRAGYDMIYMAKDAQFAGTQEMLYTFQFDRIIDQSVLGEDIHDKDLFEKAKREIKLKTKQNVPFALFLSTLDTHFPSGNYDKRMEKHVPLQNTDLEFTVATADYIIGDFIRFLQQENMLSNTVVYILPDHLKMGSASIFEETGERSLYVITNAPYDSFSFPQSDWLYQIDMPKIFLEGAEIHHNARFLTDYTPQDKLNFIKENKFLITALNTSGINRIDFKKPYEIPKKSKNYFKYAKDTSRFIAHAGGMIDGKRYTNSLEALNLFYSKGFRLFELDIIKTTDGHYVAAHDWESWSKMVGYEGEIPVSRETFLKHKLFGTYSPMDMTMINNWFKEHKDAILVTDKINKPKAFSAVFTDKKRLMMELFSLEAVKEGLAAGIKSAMPSRGVIRSLKGNKADLLKKLGVTDIAISRGDVAGNAKFYEDLKKHGIKAYAFHINVDVTKDEKYVVKYEMDHIYGIYADNWNFQRNPEQVFEEFP</sequence>
<dbReference type="InterPro" id="IPR017850">
    <property type="entry name" value="Alkaline_phosphatase_core_sf"/>
</dbReference>
<dbReference type="InterPro" id="IPR000917">
    <property type="entry name" value="Sulfatase_N"/>
</dbReference>
<dbReference type="Gene3D" id="3.40.720.10">
    <property type="entry name" value="Alkaline Phosphatase, subunit A"/>
    <property type="match status" value="1"/>
</dbReference>
<keyword evidence="9" id="KW-1185">Reference proteome</keyword>
<keyword evidence="2" id="KW-1003">Cell membrane</keyword>